<keyword evidence="2" id="KW-0597">Phosphoprotein</keyword>
<dbReference type="RefSeq" id="WP_167924790.1">
    <property type="nucleotide sequence ID" value="NZ_JAATVY010000004.1"/>
</dbReference>
<dbReference type="InterPro" id="IPR020806">
    <property type="entry name" value="PKS_PP-bd"/>
</dbReference>
<dbReference type="Gene3D" id="1.10.1200.10">
    <property type="entry name" value="ACP-like"/>
    <property type="match status" value="1"/>
</dbReference>
<protein>
    <submittedName>
        <fullName evidence="4">Acyl carrier protein</fullName>
    </submittedName>
</protein>
<evidence type="ECO:0000256" key="1">
    <source>
        <dbReference type="ARBA" id="ARBA00022450"/>
    </source>
</evidence>
<evidence type="ECO:0000313" key="4">
    <source>
        <dbReference type="EMBL" id="NJC69925.1"/>
    </source>
</evidence>
<dbReference type="InterPro" id="IPR006162">
    <property type="entry name" value="Ppantetheine_attach_site"/>
</dbReference>
<name>A0ABX0XX30_9ACTN</name>
<dbReference type="EMBL" id="JAATVY010000004">
    <property type="protein sequence ID" value="NJC69925.1"/>
    <property type="molecule type" value="Genomic_DNA"/>
</dbReference>
<dbReference type="InterPro" id="IPR036736">
    <property type="entry name" value="ACP-like_sf"/>
</dbReference>
<dbReference type="SMART" id="SM00823">
    <property type="entry name" value="PKS_PP"/>
    <property type="match status" value="1"/>
</dbReference>
<accession>A0ABX0XX30</accession>
<dbReference type="Proteomes" id="UP000722989">
    <property type="component" value="Unassembled WGS sequence"/>
</dbReference>
<keyword evidence="1" id="KW-0596">Phosphopantetheine</keyword>
<evidence type="ECO:0000259" key="3">
    <source>
        <dbReference type="PROSITE" id="PS50075"/>
    </source>
</evidence>
<dbReference type="PROSITE" id="PS50075">
    <property type="entry name" value="CARRIER"/>
    <property type="match status" value="1"/>
</dbReference>
<feature type="domain" description="Carrier" evidence="3">
    <location>
        <begin position="3"/>
        <end position="81"/>
    </location>
</feature>
<evidence type="ECO:0000256" key="2">
    <source>
        <dbReference type="ARBA" id="ARBA00022553"/>
    </source>
</evidence>
<dbReference type="InterPro" id="IPR009081">
    <property type="entry name" value="PP-bd_ACP"/>
</dbReference>
<dbReference type="PROSITE" id="PS00012">
    <property type="entry name" value="PHOSPHOPANTETHEINE"/>
    <property type="match status" value="1"/>
</dbReference>
<keyword evidence="5" id="KW-1185">Reference proteome</keyword>
<evidence type="ECO:0000313" key="5">
    <source>
        <dbReference type="Proteomes" id="UP000722989"/>
    </source>
</evidence>
<reference evidence="4 5" key="1">
    <citation type="submission" date="2020-03" db="EMBL/GenBank/DDBJ databases">
        <title>WGS of the type strain of Planosporangium spp.</title>
        <authorList>
            <person name="Thawai C."/>
        </authorList>
    </citation>
    <scope>NUCLEOTIDE SEQUENCE [LARGE SCALE GENOMIC DNA]</scope>
    <source>
        <strain evidence="4 5">TBRC 5610</strain>
    </source>
</reference>
<dbReference type="Pfam" id="PF00550">
    <property type="entry name" value="PP-binding"/>
    <property type="match status" value="1"/>
</dbReference>
<comment type="caution">
    <text evidence="4">The sequence shown here is derived from an EMBL/GenBank/DDBJ whole genome shotgun (WGS) entry which is preliminary data.</text>
</comment>
<gene>
    <name evidence="4" type="ORF">HC031_09390</name>
</gene>
<proteinExistence type="predicted"/>
<sequence>MSAFTLNDLITIMRRCAGELDEVQLTGDIADVPFQDLGYDSLALLEATGWIAREYAVSLPDDVVTSIETPAELVAFVNEKLDRAA</sequence>
<dbReference type="SUPFAM" id="SSF47336">
    <property type="entry name" value="ACP-like"/>
    <property type="match status" value="1"/>
</dbReference>
<organism evidence="4 5">
    <name type="scientific">Planosporangium thailandense</name>
    <dbReference type="NCBI Taxonomy" id="765197"/>
    <lineage>
        <taxon>Bacteria</taxon>
        <taxon>Bacillati</taxon>
        <taxon>Actinomycetota</taxon>
        <taxon>Actinomycetes</taxon>
        <taxon>Micromonosporales</taxon>
        <taxon>Micromonosporaceae</taxon>
        <taxon>Planosporangium</taxon>
    </lineage>
</organism>